<name>A0A6G3T971_9ACTN</name>
<feature type="transmembrane region" description="Helical" evidence="7">
    <location>
        <begin position="266"/>
        <end position="292"/>
    </location>
</feature>
<evidence type="ECO:0000256" key="3">
    <source>
        <dbReference type="ARBA" id="ARBA00022475"/>
    </source>
</evidence>
<dbReference type="PANTHER" id="PTHR33406:SF11">
    <property type="entry name" value="MEMBRANE PROTEIN SCO6666-RELATED"/>
    <property type="match status" value="1"/>
</dbReference>
<evidence type="ECO:0000256" key="6">
    <source>
        <dbReference type="ARBA" id="ARBA00023136"/>
    </source>
</evidence>
<dbReference type="InterPro" id="IPR050545">
    <property type="entry name" value="Mycobact_MmpL"/>
</dbReference>
<dbReference type="RefSeq" id="WP_164271825.1">
    <property type="nucleotide sequence ID" value="NZ_JAAGMQ010000187.1"/>
</dbReference>
<evidence type="ECO:0000256" key="2">
    <source>
        <dbReference type="ARBA" id="ARBA00010157"/>
    </source>
</evidence>
<comment type="subcellular location">
    <subcellularLocation>
        <location evidence="1">Cell membrane</location>
        <topology evidence="1">Multi-pass membrane protein</topology>
    </subcellularLocation>
</comment>
<dbReference type="AlphaFoldDB" id="A0A6G3T971"/>
<dbReference type="Pfam" id="PF03176">
    <property type="entry name" value="MMPL"/>
    <property type="match status" value="1"/>
</dbReference>
<evidence type="ECO:0000256" key="7">
    <source>
        <dbReference type="SAM" id="Phobius"/>
    </source>
</evidence>
<evidence type="ECO:0000313" key="10">
    <source>
        <dbReference type="Proteomes" id="UP000475666"/>
    </source>
</evidence>
<keyword evidence="4 7" id="KW-0812">Transmembrane</keyword>
<comment type="similarity">
    <text evidence="2">Belongs to the resistance-nodulation-cell division (RND) (TC 2.A.6) family. MmpL subfamily.</text>
</comment>
<feature type="transmembrane region" description="Helical" evidence="7">
    <location>
        <begin position="179"/>
        <end position="199"/>
    </location>
</feature>
<dbReference type="InterPro" id="IPR004869">
    <property type="entry name" value="MMPL_dom"/>
</dbReference>
<organism evidence="9 10">
    <name type="scientific">Streptomyces rubrogriseus</name>
    <dbReference type="NCBI Taxonomy" id="194673"/>
    <lineage>
        <taxon>Bacteria</taxon>
        <taxon>Bacillati</taxon>
        <taxon>Actinomycetota</taxon>
        <taxon>Actinomycetes</taxon>
        <taxon>Kitasatosporales</taxon>
        <taxon>Streptomycetaceae</taxon>
        <taxon>Streptomyces</taxon>
        <taxon>Streptomyces violaceoruber group</taxon>
    </lineage>
</organism>
<feature type="transmembrane region" description="Helical" evidence="7">
    <location>
        <begin position="233"/>
        <end position="254"/>
    </location>
</feature>
<evidence type="ECO:0000313" key="9">
    <source>
        <dbReference type="EMBL" id="NEC32868.1"/>
    </source>
</evidence>
<dbReference type="GO" id="GO:0005886">
    <property type="term" value="C:plasma membrane"/>
    <property type="evidence" value="ECO:0007669"/>
    <property type="project" value="UniProtKB-SubCell"/>
</dbReference>
<dbReference type="SUPFAM" id="SSF82866">
    <property type="entry name" value="Multidrug efflux transporter AcrB transmembrane domain"/>
    <property type="match status" value="1"/>
</dbReference>
<protein>
    <submittedName>
        <fullName evidence="9">MMPL family transporter</fullName>
    </submittedName>
</protein>
<dbReference type="InterPro" id="IPR000731">
    <property type="entry name" value="SSD"/>
</dbReference>
<dbReference type="EMBL" id="JAAGMQ010000187">
    <property type="protein sequence ID" value="NEC32868.1"/>
    <property type="molecule type" value="Genomic_DNA"/>
</dbReference>
<sequence>MATLLYRLGRGAFRRRRWVTLAWAAVLLGVVFGAMNAGEAADDSDSMPGIESQHAFDLINERFPGAEAEGAGARIVLVAPDGRQVTASEYRAAIDTLVAEVADGPQVAAVSDPLDASTVSEDGSTAYATVTYEVTEDNVTDAGRADLTAAVEQARTSGLTVEAGGGAVAGEPPAGIGEFLGIGVAAVVLLITFGSLAAAGLPLITAVVGVALTLASIVALGSALGMSTATGDLAMMIGIAVGVDYALLVVSRYREERAKGHDAREAAGLAVGTAGSAVVFAGLTVVIALAGLSVIGVPSLTKMGLAAAGAVVVAVLITLTLVPALCGFWPDALLARRVRKARSAPPARRVRFRFRFRRGPGRGAARRAGE</sequence>
<reference evidence="9 10" key="1">
    <citation type="submission" date="2020-01" db="EMBL/GenBank/DDBJ databases">
        <title>Insect and environment-associated Actinomycetes.</title>
        <authorList>
            <person name="Currrie C."/>
            <person name="Chevrette M."/>
            <person name="Carlson C."/>
            <person name="Stubbendieck R."/>
            <person name="Wendt-Pienkowski E."/>
        </authorList>
    </citation>
    <scope>NUCLEOTIDE SEQUENCE [LARGE SCALE GENOMIC DNA]</scope>
    <source>
        <strain evidence="9 10">SID7739</strain>
    </source>
</reference>
<keyword evidence="5 7" id="KW-1133">Transmembrane helix</keyword>
<proteinExistence type="inferred from homology"/>
<keyword evidence="3" id="KW-1003">Cell membrane</keyword>
<comment type="caution">
    <text evidence="9">The sequence shown here is derived from an EMBL/GenBank/DDBJ whole genome shotgun (WGS) entry which is preliminary data.</text>
</comment>
<evidence type="ECO:0000256" key="4">
    <source>
        <dbReference type="ARBA" id="ARBA00022692"/>
    </source>
</evidence>
<dbReference type="PANTHER" id="PTHR33406">
    <property type="entry name" value="MEMBRANE PROTEIN MJ1562-RELATED"/>
    <property type="match status" value="1"/>
</dbReference>
<evidence type="ECO:0000259" key="8">
    <source>
        <dbReference type="PROSITE" id="PS50156"/>
    </source>
</evidence>
<evidence type="ECO:0000256" key="1">
    <source>
        <dbReference type="ARBA" id="ARBA00004651"/>
    </source>
</evidence>
<evidence type="ECO:0000256" key="5">
    <source>
        <dbReference type="ARBA" id="ARBA00022989"/>
    </source>
</evidence>
<feature type="transmembrane region" description="Helical" evidence="7">
    <location>
        <begin position="206"/>
        <end position="227"/>
    </location>
</feature>
<feature type="non-terminal residue" evidence="9">
    <location>
        <position position="370"/>
    </location>
</feature>
<dbReference type="Proteomes" id="UP000475666">
    <property type="component" value="Unassembled WGS sequence"/>
</dbReference>
<accession>A0A6G3T971</accession>
<feature type="transmembrane region" description="Helical" evidence="7">
    <location>
        <begin position="304"/>
        <end position="329"/>
    </location>
</feature>
<keyword evidence="6 7" id="KW-0472">Membrane</keyword>
<dbReference type="PROSITE" id="PS50156">
    <property type="entry name" value="SSD"/>
    <property type="match status" value="1"/>
</dbReference>
<gene>
    <name evidence="9" type="ORF">G3I66_06705</name>
</gene>
<dbReference type="Gene3D" id="1.20.1640.10">
    <property type="entry name" value="Multidrug efflux transporter AcrB transmembrane domain"/>
    <property type="match status" value="1"/>
</dbReference>
<feature type="domain" description="SSD" evidence="8">
    <location>
        <begin position="196"/>
        <end position="328"/>
    </location>
</feature>